<organism evidence="1 2">
    <name type="scientific">Thalassobacillus cyri</name>
    <dbReference type="NCBI Taxonomy" id="571932"/>
    <lineage>
        <taxon>Bacteria</taxon>
        <taxon>Bacillati</taxon>
        <taxon>Bacillota</taxon>
        <taxon>Bacilli</taxon>
        <taxon>Bacillales</taxon>
        <taxon>Bacillaceae</taxon>
        <taxon>Thalassobacillus</taxon>
    </lineage>
</organism>
<accession>A0A1H3ZNL7</accession>
<name>A0A1H3ZNL7_9BACI</name>
<dbReference type="Proteomes" id="UP000198584">
    <property type="component" value="Unassembled WGS sequence"/>
</dbReference>
<sequence length="48" mass="5756">MYKLIRHLSRETEILKNPMDQTVKIFTDYNEAKHLAEKLNTHTKDNLL</sequence>
<proteinExistence type="predicted"/>
<protein>
    <submittedName>
        <fullName evidence="1">Uncharacterized protein</fullName>
    </submittedName>
</protein>
<gene>
    <name evidence="1" type="ORF">SAMN05421743_103308</name>
</gene>
<reference evidence="1 2" key="1">
    <citation type="submission" date="2016-10" db="EMBL/GenBank/DDBJ databases">
        <authorList>
            <person name="de Groot N.N."/>
        </authorList>
    </citation>
    <scope>NUCLEOTIDE SEQUENCE [LARGE SCALE GENOMIC DNA]</scope>
    <source>
        <strain evidence="1 2">CCM7597</strain>
    </source>
</reference>
<keyword evidence="2" id="KW-1185">Reference proteome</keyword>
<dbReference type="EMBL" id="FNQR01000003">
    <property type="protein sequence ID" value="SEA25267.1"/>
    <property type="molecule type" value="Genomic_DNA"/>
</dbReference>
<dbReference type="AlphaFoldDB" id="A0A1H3ZNL7"/>
<dbReference type="RefSeq" id="WP_176791340.1">
    <property type="nucleotide sequence ID" value="NZ_FNQR01000003.1"/>
</dbReference>
<evidence type="ECO:0000313" key="1">
    <source>
        <dbReference type="EMBL" id="SEA25267.1"/>
    </source>
</evidence>
<evidence type="ECO:0000313" key="2">
    <source>
        <dbReference type="Proteomes" id="UP000198584"/>
    </source>
</evidence>